<keyword evidence="2" id="KW-0731">Sigma factor</keyword>
<dbReference type="CDD" id="cd06171">
    <property type="entry name" value="Sigma70_r4"/>
    <property type="match status" value="1"/>
</dbReference>
<dbReference type="InterPro" id="IPR013325">
    <property type="entry name" value="RNA_pol_sigma_r2"/>
</dbReference>
<dbReference type="InterPro" id="IPR036388">
    <property type="entry name" value="WH-like_DNA-bd_sf"/>
</dbReference>
<evidence type="ECO:0000259" key="7">
    <source>
        <dbReference type="PROSITE" id="PS00716"/>
    </source>
</evidence>
<dbReference type="InterPro" id="IPR007627">
    <property type="entry name" value="RNA_pol_sigma70_r2"/>
</dbReference>
<dbReference type="PIRSF" id="PIRSF000770">
    <property type="entry name" value="RNA_pol_sigma-SigE/K"/>
    <property type="match status" value="1"/>
</dbReference>
<dbReference type="Pfam" id="PF04545">
    <property type="entry name" value="Sigma70_r4"/>
    <property type="match status" value="1"/>
</dbReference>
<dbReference type="PROSITE" id="PS00715">
    <property type="entry name" value="SIGMA70_1"/>
    <property type="match status" value="1"/>
</dbReference>
<protein>
    <recommendedName>
        <fullName evidence="6 7">RNA polymerase sigma-70 domain-containing protein</fullName>
    </recommendedName>
</protein>
<dbReference type="AlphaFoldDB" id="X0WPJ3"/>
<evidence type="ECO:0000256" key="3">
    <source>
        <dbReference type="ARBA" id="ARBA00023125"/>
    </source>
</evidence>
<dbReference type="Gene3D" id="1.10.10.10">
    <property type="entry name" value="Winged helix-like DNA-binding domain superfamily/Winged helix DNA-binding domain"/>
    <property type="match status" value="2"/>
</dbReference>
<accession>X0WPJ3</accession>
<dbReference type="InterPro" id="IPR050239">
    <property type="entry name" value="Sigma-70_RNA_pol_init_factors"/>
</dbReference>
<dbReference type="SUPFAM" id="SSF88659">
    <property type="entry name" value="Sigma3 and sigma4 domains of RNA polymerase sigma factors"/>
    <property type="match status" value="2"/>
</dbReference>
<feature type="domain" description="RNA polymerase sigma-70" evidence="6">
    <location>
        <begin position="17"/>
        <end position="30"/>
    </location>
</feature>
<name>X0WPJ3_9ZZZZ</name>
<dbReference type="PROSITE" id="PS00716">
    <property type="entry name" value="SIGMA70_2"/>
    <property type="match status" value="1"/>
</dbReference>
<dbReference type="PANTHER" id="PTHR30603">
    <property type="entry name" value="RNA POLYMERASE SIGMA FACTOR RPO"/>
    <property type="match status" value="1"/>
</dbReference>
<proteinExistence type="predicted"/>
<dbReference type="PRINTS" id="PR00046">
    <property type="entry name" value="SIGMA70FCT"/>
</dbReference>
<comment type="caution">
    <text evidence="8">The sequence shown here is derived from an EMBL/GenBank/DDBJ whole genome shotgun (WGS) entry which is preliminary data.</text>
</comment>
<dbReference type="SUPFAM" id="SSF88946">
    <property type="entry name" value="Sigma2 domain of RNA polymerase sigma factors"/>
    <property type="match status" value="1"/>
</dbReference>
<keyword evidence="4" id="KW-0804">Transcription</keyword>
<gene>
    <name evidence="8" type="ORF">S01H1_61005</name>
</gene>
<keyword evidence="3" id="KW-0238">DNA-binding</keyword>
<evidence type="ECO:0000313" key="8">
    <source>
        <dbReference type="EMBL" id="GAG25137.1"/>
    </source>
</evidence>
<dbReference type="Pfam" id="PF04539">
    <property type="entry name" value="Sigma70_r3"/>
    <property type="match status" value="1"/>
</dbReference>
<organism evidence="8">
    <name type="scientific">marine sediment metagenome</name>
    <dbReference type="NCBI Taxonomy" id="412755"/>
    <lineage>
        <taxon>unclassified sequences</taxon>
        <taxon>metagenomes</taxon>
        <taxon>ecological metagenomes</taxon>
    </lineage>
</organism>
<evidence type="ECO:0000256" key="1">
    <source>
        <dbReference type="ARBA" id="ARBA00023015"/>
    </source>
</evidence>
<dbReference type="InterPro" id="IPR000943">
    <property type="entry name" value="RNA_pol_sigma70"/>
</dbReference>
<dbReference type="Pfam" id="PF04542">
    <property type="entry name" value="Sigma70_r2"/>
    <property type="match status" value="1"/>
</dbReference>
<dbReference type="Gene3D" id="1.10.601.10">
    <property type="entry name" value="RNA Polymerase Primary Sigma Factor"/>
    <property type="match status" value="1"/>
</dbReference>
<dbReference type="GO" id="GO:0003677">
    <property type="term" value="F:DNA binding"/>
    <property type="evidence" value="ECO:0007669"/>
    <property type="project" value="UniProtKB-KW"/>
</dbReference>
<evidence type="ECO:0000259" key="6">
    <source>
        <dbReference type="PROSITE" id="PS00715"/>
    </source>
</evidence>
<reference evidence="8" key="1">
    <citation type="journal article" date="2014" name="Front. Microbiol.">
        <title>High frequency of phylogenetically diverse reductive dehalogenase-homologous genes in deep subseafloor sedimentary metagenomes.</title>
        <authorList>
            <person name="Kawai M."/>
            <person name="Futagami T."/>
            <person name="Toyoda A."/>
            <person name="Takaki Y."/>
            <person name="Nishi S."/>
            <person name="Hori S."/>
            <person name="Arai W."/>
            <person name="Tsubouchi T."/>
            <person name="Morono Y."/>
            <person name="Uchiyama I."/>
            <person name="Ito T."/>
            <person name="Fujiyama A."/>
            <person name="Inagaki F."/>
            <person name="Takami H."/>
        </authorList>
    </citation>
    <scope>NUCLEOTIDE SEQUENCE</scope>
    <source>
        <strain evidence="8">Expedition CK06-06</strain>
    </source>
</reference>
<dbReference type="PANTHER" id="PTHR30603:SF60">
    <property type="entry name" value="RNA POLYMERASE SIGMA FACTOR RPOD"/>
    <property type="match status" value="1"/>
</dbReference>
<sequence length="228" mass="26311">MVFVAKRFSSMGLSFTDLIQEGNIGLMRAVDKFDYTRNNRFATYAVHWIRQSIVRAIADQSRVIRIPVNKFHKAYKIGRASRLLHQRLGRRPTSEEIAEELQISLETVCLVREETRGTVSLDMPVGDEGTLSLGDCIEDEKSPSPSMETEERELVDRTREVLATLSPREERILRLRFGIDLKTEHTLREIGLDFDITRERVRQIEAQALQKLRHPSRSRQLESFAGED</sequence>
<dbReference type="EMBL" id="BARS01039978">
    <property type="protein sequence ID" value="GAG25137.1"/>
    <property type="molecule type" value="Genomic_DNA"/>
</dbReference>
<dbReference type="InterPro" id="IPR007624">
    <property type="entry name" value="RNA_pol_sigma70_r3"/>
</dbReference>
<feature type="domain" description="RNA polymerase sigma-70" evidence="7">
    <location>
        <begin position="186"/>
        <end position="212"/>
    </location>
</feature>
<dbReference type="InterPro" id="IPR013324">
    <property type="entry name" value="RNA_pol_sigma_r3/r4-like"/>
</dbReference>
<dbReference type="GO" id="GO:0006352">
    <property type="term" value="P:DNA-templated transcription initiation"/>
    <property type="evidence" value="ECO:0007669"/>
    <property type="project" value="InterPro"/>
</dbReference>
<evidence type="ECO:0000256" key="2">
    <source>
        <dbReference type="ARBA" id="ARBA00023082"/>
    </source>
</evidence>
<evidence type="ECO:0000256" key="4">
    <source>
        <dbReference type="ARBA" id="ARBA00023163"/>
    </source>
</evidence>
<evidence type="ECO:0000256" key="5">
    <source>
        <dbReference type="SAM" id="MobiDB-lite"/>
    </source>
</evidence>
<dbReference type="InterPro" id="IPR007630">
    <property type="entry name" value="RNA_pol_sigma70_r4"/>
</dbReference>
<dbReference type="NCBIfam" id="TIGR02937">
    <property type="entry name" value="sigma70-ECF"/>
    <property type="match status" value="1"/>
</dbReference>
<keyword evidence="1" id="KW-0805">Transcription regulation</keyword>
<dbReference type="GO" id="GO:0016987">
    <property type="term" value="F:sigma factor activity"/>
    <property type="evidence" value="ECO:0007669"/>
    <property type="project" value="UniProtKB-KW"/>
</dbReference>
<feature type="region of interest" description="Disordered" evidence="5">
    <location>
        <begin position="132"/>
        <end position="152"/>
    </location>
</feature>
<dbReference type="InterPro" id="IPR014284">
    <property type="entry name" value="RNA_pol_sigma-70_dom"/>
</dbReference>